<evidence type="ECO:0000313" key="2">
    <source>
        <dbReference type="Proteomes" id="UP000654052"/>
    </source>
</evidence>
<keyword evidence="2" id="KW-1185">Reference proteome</keyword>
<dbReference type="RefSeq" id="YP_010755461.1">
    <property type="nucleotide sequence ID" value="NC_073470.1"/>
</dbReference>
<dbReference type="Proteomes" id="UP000654052">
    <property type="component" value="Segment"/>
</dbReference>
<sequence length="42" mass="4694">MTPTEVVHRLLSEAEIPAEINPTGEIVATINHQHVQITVEEF</sequence>
<gene>
    <name evidence="1" type="primary">51</name>
    <name evidence="1" type="ORF">SEA_SHOCKER_51</name>
</gene>
<dbReference type="EMBL" id="MW507126">
    <property type="protein sequence ID" value="QRI45105.1"/>
    <property type="molecule type" value="Genomic_DNA"/>
</dbReference>
<evidence type="ECO:0000313" key="1">
    <source>
        <dbReference type="EMBL" id="QRI45105.1"/>
    </source>
</evidence>
<accession>A0A890UNC1</accession>
<dbReference type="GeneID" id="80020115"/>
<name>A0A890UNC1_9CAUD</name>
<reference evidence="1" key="1">
    <citation type="submission" date="2021-01" db="EMBL/GenBank/DDBJ databases">
        <authorList>
            <person name="Weegman M.K."/>
            <person name="Spring A.S."/>
            <person name="Bonilla J.A."/>
            <person name="Klyczek K."/>
            <person name="Garlena R.A."/>
            <person name="Russell D.A."/>
            <person name="Pope W.H."/>
            <person name="Jacobs-Sera D."/>
            <person name="Hatfull G.F."/>
        </authorList>
    </citation>
    <scope>NUCLEOTIDE SEQUENCE</scope>
</reference>
<proteinExistence type="predicted"/>
<dbReference type="KEGG" id="vg:80020115"/>
<organism evidence="1 2">
    <name type="scientific">Microbacterium phage Shocker</name>
    <dbReference type="NCBI Taxonomy" id="2805839"/>
    <lineage>
        <taxon>Viruses</taxon>
        <taxon>Duplodnaviria</taxon>
        <taxon>Heunggongvirae</taxon>
        <taxon>Uroviricota</taxon>
        <taxon>Caudoviricetes</taxon>
        <taxon>Shockervirus</taxon>
        <taxon>Shockervirus shocker</taxon>
    </lineage>
</organism>
<protein>
    <submittedName>
        <fullName evidence="1">Uncharacterized protein</fullName>
    </submittedName>
</protein>